<sequence>MRPFLCVVLPLPWFIAVAVSATANTGDSETDTVVNANTTSAPGQNVSPSPGPSAYSPTDTKTPVEKKPKFSDFHKTSLNCSLLQLGQYRCLDPEIDKETQAAKNCTKERLVKVPCLPTEGIFCNGQTHTGQTVGFYKEVPCRWTNGKKFSTALLLSVFLGWLGIDRFYLGYPAIGLAKFCTFGFMFVGHLIDILLIAIQAVGPSDRSDYIVDYYGPGLIRIDQDNFTYVKPPEYI</sequence>
<feature type="signal peptide" evidence="9">
    <location>
        <begin position="1"/>
        <end position="20"/>
    </location>
</feature>
<evidence type="ECO:0000313" key="12">
    <source>
        <dbReference type="Proteomes" id="UP001209878"/>
    </source>
</evidence>
<comment type="caution">
    <text evidence="11">The sequence shown here is derived from an EMBL/GenBank/DDBJ whole genome shotgun (WGS) entry which is preliminary data.</text>
</comment>
<proteinExistence type="inferred from homology"/>
<dbReference type="InterPro" id="IPR050932">
    <property type="entry name" value="TM2D1-3-like"/>
</dbReference>
<dbReference type="AlphaFoldDB" id="A0AAD9UJR0"/>
<dbReference type="Proteomes" id="UP001209878">
    <property type="component" value="Unassembled WGS sequence"/>
</dbReference>
<dbReference type="GO" id="GO:0016020">
    <property type="term" value="C:membrane"/>
    <property type="evidence" value="ECO:0007669"/>
    <property type="project" value="UniProtKB-SubCell"/>
</dbReference>
<feature type="compositionally biased region" description="Polar residues" evidence="8">
    <location>
        <begin position="26"/>
        <end position="48"/>
    </location>
</feature>
<dbReference type="InterPro" id="IPR007829">
    <property type="entry name" value="TM2"/>
</dbReference>
<protein>
    <recommendedName>
        <fullName evidence="10">TM2 domain-containing protein</fullName>
    </recommendedName>
</protein>
<feature type="region of interest" description="Disordered" evidence="8">
    <location>
        <begin position="26"/>
        <end position="67"/>
    </location>
</feature>
<keyword evidence="7" id="KW-0325">Glycoprotein</keyword>
<evidence type="ECO:0000256" key="2">
    <source>
        <dbReference type="ARBA" id="ARBA00008284"/>
    </source>
</evidence>
<evidence type="ECO:0000256" key="6">
    <source>
        <dbReference type="ARBA" id="ARBA00023136"/>
    </source>
</evidence>
<comment type="similarity">
    <text evidence="2">Belongs to the TM2 family.</text>
</comment>
<evidence type="ECO:0000256" key="7">
    <source>
        <dbReference type="ARBA" id="ARBA00023180"/>
    </source>
</evidence>
<comment type="subcellular location">
    <subcellularLocation>
        <location evidence="1">Membrane</location>
        <topology evidence="1">Multi-pass membrane protein</topology>
    </subcellularLocation>
</comment>
<evidence type="ECO:0000256" key="8">
    <source>
        <dbReference type="SAM" id="MobiDB-lite"/>
    </source>
</evidence>
<dbReference type="EMBL" id="JAODUO010000043">
    <property type="protein sequence ID" value="KAK2191891.1"/>
    <property type="molecule type" value="Genomic_DNA"/>
</dbReference>
<keyword evidence="12" id="KW-1185">Reference proteome</keyword>
<keyword evidence="6" id="KW-0472">Membrane</keyword>
<feature type="domain" description="TM2" evidence="10">
    <location>
        <begin position="145"/>
        <end position="193"/>
    </location>
</feature>
<keyword evidence="5" id="KW-1133">Transmembrane helix</keyword>
<evidence type="ECO:0000259" key="10">
    <source>
        <dbReference type="Pfam" id="PF05154"/>
    </source>
</evidence>
<dbReference type="PANTHER" id="PTHR21016:SF1">
    <property type="entry name" value="TM2 DOMAIN-CONTAINING PROTEIN 1"/>
    <property type="match status" value="1"/>
</dbReference>
<evidence type="ECO:0000256" key="3">
    <source>
        <dbReference type="ARBA" id="ARBA00022692"/>
    </source>
</evidence>
<organism evidence="11 12">
    <name type="scientific">Ridgeia piscesae</name>
    <name type="common">Tubeworm</name>
    <dbReference type="NCBI Taxonomy" id="27915"/>
    <lineage>
        <taxon>Eukaryota</taxon>
        <taxon>Metazoa</taxon>
        <taxon>Spiralia</taxon>
        <taxon>Lophotrochozoa</taxon>
        <taxon>Annelida</taxon>
        <taxon>Polychaeta</taxon>
        <taxon>Sedentaria</taxon>
        <taxon>Canalipalpata</taxon>
        <taxon>Sabellida</taxon>
        <taxon>Siboglinidae</taxon>
        <taxon>Ridgeia</taxon>
    </lineage>
</organism>
<evidence type="ECO:0000256" key="1">
    <source>
        <dbReference type="ARBA" id="ARBA00004141"/>
    </source>
</evidence>
<dbReference type="PANTHER" id="PTHR21016">
    <property type="entry name" value="BETA-AMYLOID BINDING PROTEIN-RELATED"/>
    <property type="match status" value="1"/>
</dbReference>
<keyword evidence="3" id="KW-0812">Transmembrane</keyword>
<dbReference type="Pfam" id="PF05154">
    <property type="entry name" value="TM2"/>
    <property type="match status" value="1"/>
</dbReference>
<evidence type="ECO:0000313" key="11">
    <source>
        <dbReference type="EMBL" id="KAK2191891.1"/>
    </source>
</evidence>
<gene>
    <name evidence="11" type="ORF">NP493_43g03052</name>
</gene>
<keyword evidence="4 9" id="KW-0732">Signal</keyword>
<name>A0AAD9UJR0_RIDPI</name>
<evidence type="ECO:0000256" key="5">
    <source>
        <dbReference type="ARBA" id="ARBA00022989"/>
    </source>
</evidence>
<accession>A0AAD9UJR0</accession>
<feature type="chain" id="PRO_5042125796" description="TM2 domain-containing protein" evidence="9">
    <location>
        <begin position="21"/>
        <end position="235"/>
    </location>
</feature>
<reference evidence="11" key="1">
    <citation type="journal article" date="2023" name="Mol. Biol. Evol.">
        <title>Third-Generation Sequencing Reveals the Adaptive Role of the Epigenome in Three Deep-Sea Polychaetes.</title>
        <authorList>
            <person name="Perez M."/>
            <person name="Aroh O."/>
            <person name="Sun Y."/>
            <person name="Lan Y."/>
            <person name="Juniper S.K."/>
            <person name="Young C.R."/>
            <person name="Angers B."/>
            <person name="Qian P.Y."/>
        </authorList>
    </citation>
    <scope>NUCLEOTIDE SEQUENCE</scope>
    <source>
        <strain evidence="11">R07B-5</strain>
    </source>
</reference>
<evidence type="ECO:0000256" key="9">
    <source>
        <dbReference type="SAM" id="SignalP"/>
    </source>
</evidence>
<evidence type="ECO:0000256" key="4">
    <source>
        <dbReference type="ARBA" id="ARBA00022729"/>
    </source>
</evidence>